<evidence type="ECO:0000256" key="1">
    <source>
        <dbReference type="SAM" id="SignalP"/>
    </source>
</evidence>
<sequence>MSLPLCLSFLLSSLPLLTDRAGVGGDARRGSGADDDGGRRIRFINIHMNAESGRMTYIVKRRKYLLFSPNRVHYIE</sequence>
<keyword evidence="1" id="KW-0732">Signal</keyword>
<evidence type="ECO:0000313" key="3">
    <source>
        <dbReference type="Proteomes" id="UP000007306"/>
    </source>
</evidence>
<accession>I1QLY1</accession>
<feature type="chain" id="PRO_5003651634" description="Secreted protein" evidence="1">
    <location>
        <begin position="21"/>
        <end position="76"/>
    </location>
</feature>
<dbReference type="AlphaFoldDB" id="I1QLY1"/>
<name>I1QLY1_ORYGL</name>
<protein>
    <recommendedName>
        <fullName evidence="4">Secreted protein</fullName>
    </recommendedName>
</protein>
<reference evidence="2 3" key="2">
    <citation type="submission" date="2018-04" db="EMBL/GenBank/DDBJ databases">
        <title>OglaRS2 (Oryza glaberrima Reference Sequence Version 2).</title>
        <authorList>
            <person name="Zhang J."/>
            <person name="Kudrna D."/>
            <person name="Lee S."/>
            <person name="Talag J."/>
            <person name="Rajasekar S."/>
            <person name="Wing R.A."/>
        </authorList>
    </citation>
    <scope>NUCLEOTIDE SEQUENCE [LARGE SCALE GENOMIC DNA]</scope>
    <source>
        <strain evidence="2 3">cv. IRGC 96717</strain>
    </source>
</reference>
<feature type="signal peptide" evidence="1">
    <location>
        <begin position="1"/>
        <end position="20"/>
    </location>
</feature>
<organism evidence="2 3">
    <name type="scientific">Oryza glaberrima</name>
    <name type="common">African rice</name>
    <dbReference type="NCBI Taxonomy" id="4538"/>
    <lineage>
        <taxon>Eukaryota</taxon>
        <taxon>Viridiplantae</taxon>
        <taxon>Streptophyta</taxon>
        <taxon>Embryophyta</taxon>
        <taxon>Tracheophyta</taxon>
        <taxon>Spermatophyta</taxon>
        <taxon>Magnoliopsida</taxon>
        <taxon>Liliopsida</taxon>
        <taxon>Poales</taxon>
        <taxon>Poaceae</taxon>
        <taxon>BOP clade</taxon>
        <taxon>Oryzoideae</taxon>
        <taxon>Oryzeae</taxon>
        <taxon>Oryzinae</taxon>
        <taxon>Oryza</taxon>
    </lineage>
</organism>
<dbReference type="Proteomes" id="UP000007306">
    <property type="component" value="Chromosome 9"/>
</dbReference>
<dbReference type="EnsemblPlants" id="ORGLA09G0006000.1">
    <property type="protein sequence ID" value="ORGLA09G0006000.1"/>
    <property type="gene ID" value="ORGLA09G0006000"/>
</dbReference>
<dbReference type="Gramene" id="ORGLA09G0006000.1">
    <property type="protein sequence ID" value="ORGLA09G0006000.1"/>
    <property type="gene ID" value="ORGLA09G0006000"/>
</dbReference>
<evidence type="ECO:0000313" key="2">
    <source>
        <dbReference type="EnsemblPlants" id="ORGLA09G0006000.1"/>
    </source>
</evidence>
<dbReference type="HOGENOM" id="CLU_2658581_0_0_1"/>
<reference evidence="2" key="1">
    <citation type="submission" date="2015-06" db="UniProtKB">
        <authorList>
            <consortium name="EnsemblPlants"/>
        </authorList>
    </citation>
    <scope>IDENTIFICATION</scope>
</reference>
<evidence type="ECO:0008006" key="4">
    <source>
        <dbReference type="Google" id="ProtNLM"/>
    </source>
</evidence>
<keyword evidence="3" id="KW-1185">Reference proteome</keyword>
<proteinExistence type="predicted"/>